<evidence type="ECO:0000256" key="3">
    <source>
        <dbReference type="ARBA" id="ARBA00011629"/>
    </source>
</evidence>
<organism evidence="14 15">
    <name type="scientific">Aspergillus ochraceoroseus</name>
    <dbReference type="NCBI Taxonomy" id="138278"/>
    <lineage>
        <taxon>Eukaryota</taxon>
        <taxon>Fungi</taxon>
        <taxon>Dikarya</taxon>
        <taxon>Ascomycota</taxon>
        <taxon>Pezizomycotina</taxon>
        <taxon>Eurotiomycetes</taxon>
        <taxon>Eurotiomycetidae</taxon>
        <taxon>Eurotiales</taxon>
        <taxon>Aspergillaceae</taxon>
        <taxon>Aspergillus</taxon>
        <taxon>Aspergillus subgen. Nidulantes</taxon>
    </lineage>
</organism>
<dbReference type="VEuPathDB" id="FungiDB:P175DRAFT_0434635"/>
<evidence type="ECO:0000256" key="6">
    <source>
        <dbReference type="ARBA" id="ARBA00023015"/>
    </source>
</evidence>
<evidence type="ECO:0000259" key="13">
    <source>
        <dbReference type="SMART" id="SM01281"/>
    </source>
</evidence>
<dbReference type="SMART" id="SM01281">
    <property type="entry name" value="Med12"/>
    <property type="match status" value="1"/>
</dbReference>
<sequence>MIPHSSAGVQPWGHPLRAVENVSGRIDASQTLGLADLASDKQSMPVLPPQPRHPAVINLTASAGDAQEREPPAKRLRLDASAGSDAKEASPASGSGGEARNNPGSIANPKPASLSWRGRPVWSFQALISEPPNGADPNEEDATLTPQGVRLASPPPFPLMPWRYTPPELSSCNATTSQDLVQVKQVQTTPYHIEVPSAAPVLKGDKVADFSPWTGNHPEDVLNEQTAKQGHYDRTQVSQNESNTARPSLYAQLKHRSGLHMLSSVFMAALEKRQTHNMVTAPSSFKPPPRVTLTDNKRELWLRDLANPSVPLRRLSRTIPHGIRGKALLDQCLSKWIPISRAVWLAKCVGANEIRAFKRKGTSGALAMGLEAKWVRDWTTGVQQFLEAVVGTCGSGDWKSKMTYAATLTARLFFERLLDHDQYITWFLASLESASLNVLPVWLLMLGIYWGCVLRYRKRGRRLAEILLEKLRQITQPRKPTSLQPLADRLSSYIKRLVLEHTSSVILPTSWERYKDLIYSCLNMKEQTDRAVFATLAERNSRVQVPKDRPETTQSAQHRVINLFDSIRSSHDISSTATACLTALEDKAALVFKLLEWSASPFRFGLCRVYTAARLLRKWKTFGVDIDSHIISFLGTFQDANQLSMENVYHVISELVRSQNFSISRYLQWLMAKGVANTSGSNNAHILSGDACLLSHLPMSRLPEHVRSLRHTLLFRAGISGSDEEITIEALKNSISRRLPKIFGAEMSNGGLIDASRPNLSWAVKSEVGIWIRSGVAKHYRDSSRKLLGDPLPIRVSALTPEEFYNIRDILESFGDLSILADVIKQATRCDDNVVLASAADTINYHFDAFGVIGATGDLFRGLLESYARLKRMGTLHLDFVFSLIELGLRIPQEMNMVTLLRQDLARMESKSALAAPSPLSDHIPMTLDEVDSSFQDKLDQLLSSGNGMDESTMSTVFGSLTRLLDHGSDASKLSANDICRYLAYVRPFNPKYFDALLLRWVCGLLKSPSSQSMMARILPPLIGVGCVTIPGFVNLVNKLLDPEKATPAVFNPTSLRLDLLELLIPRESKYADMVTYRFCLAQQEFLAKHPKTTLDIIRDAIPLIDSQYLETEPVTSRPDLAGCTTALLHTLLSQASDVVAQYCMQKFTIHPAFTRVLEKAVDVLLGFDSSSASHPVSEAEKVILMNNDFSLPFCQLKLQLLFNAGAGDDVKNSIVDVMFKAAVADSRSKNSHWIGLVNLMNQDAARQIRERAESSFFAIPLFDERADDASISTVADYSNSIENAKLYLGIIEKLAYSVPESGVQSVVPILVEKMDHLLQRLIIMQTNFNSFAENRHGISPDQIAQYRLNFERGLAFWFSALLRVTVLHRTAFTAPASLAAKTNNLHEQTRLLVSMFCISLARLPDNILRFFPTANYFPHPVPPEKLRPCPGILLQTHALDVAASLIDSFPDETRQQCARFLREKCPPFLQFQNDPRFLYLLGPMPDATAPNLPIPASLPSPAAGGSTPTPSGSLPSGASNNQAPPMAACSGIPYGTSDGVNCASDRLRLQHRGRIIGPYPVRPWELLEDAAPILGENDTAVSLKLFDTRSVRA</sequence>
<keyword evidence="15" id="KW-1185">Reference proteome</keyword>
<dbReference type="PANTHER" id="PTHR46567:SF1">
    <property type="entry name" value="MEDIATOR OF RNA POLYMERASE II TRANSCRIPTION SUBUNIT 12"/>
    <property type="match status" value="1"/>
</dbReference>
<dbReference type="GO" id="GO:0003712">
    <property type="term" value="F:transcription coregulator activity"/>
    <property type="evidence" value="ECO:0007669"/>
    <property type="project" value="InterPro"/>
</dbReference>
<evidence type="ECO:0000256" key="9">
    <source>
        <dbReference type="ARBA" id="ARBA00023242"/>
    </source>
</evidence>
<dbReference type="OrthoDB" id="20828at2759"/>
<name>A0A0F8U0X7_9EURO</name>
<evidence type="ECO:0000256" key="2">
    <source>
        <dbReference type="ARBA" id="ARBA00010289"/>
    </source>
</evidence>
<comment type="function">
    <text evidence="10">Component of the SRB8-11 complex. The SRB8-11 complex is a regulatory module of the Mediator complex which is itself involved in regulation of basal and activated RNA polymerase II-dependent transcription. The SRB8-11 complex may be involved in the transcriptional repression of a subset of genes regulated by Mediator. It may inhibit the association of the Mediator complex with RNA polymerase II to form the holoenzyme complex.</text>
</comment>
<accession>A0A0F8U0X7</accession>
<dbReference type="PANTHER" id="PTHR46567">
    <property type="entry name" value="MEDIATOR OF RNA POLYMERASE II TRANSCRIPTION SUBUNIT 12"/>
    <property type="match status" value="1"/>
</dbReference>
<evidence type="ECO:0000256" key="5">
    <source>
        <dbReference type="ARBA" id="ARBA00022491"/>
    </source>
</evidence>
<feature type="region of interest" description="Disordered" evidence="12">
    <location>
        <begin position="128"/>
        <end position="149"/>
    </location>
</feature>
<dbReference type="GO" id="GO:0016592">
    <property type="term" value="C:mediator complex"/>
    <property type="evidence" value="ECO:0007669"/>
    <property type="project" value="InterPro"/>
</dbReference>
<comment type="caution">
    <text evidence="14">The sequence shown here is derived from an EMBL/GenBank/DDBJ whole genome shotgun (WGS) entry which is preliminary data.</text>
</comment>
<evidence type="ECO:0000313" key="15">
    <source>
        <dbReference type="Proteomes" id="UP000034947"/>
    </source>
</evidence>
<feature type="domain" description="Mediator complex subunit Med12" evidence="13">
    <location>
        <begin position="284"/>
        <end position="347"/>
    </location>
</feature>
<comment type="subcellular location">
    <subcellularLocation>
        <location evidence="1">Nucleus</location>
    </subcellularLocation>
</comment>
<dbReference type="Pfam" id="PF25326">
    <property type="entry name" value="ARM_SRB8"/>
    <property type="match status" value="1"/>
</dbReference>
<dbReference type="EMBL" id="JYKN01003283">
    <property type="protein sequence ID" value="KKK13193.1"/>
    <property type="molecule type" value="Genomic_DNA"/>
</dbReference>
<dbReference type="GO" id="GO:0006357">
    <property type="term" value="P:regulation of transcription by RNA polymerase II"/>
    <property type="evidence" value="ECO:0007669"/>
    <property type="project" value="InterPro"/>
</dbReference>
<dbReference type="Pfam" id="PF09497">
    <property type="entry name" value="Med12"/>
    <property type="match status" value="1"/>
</dbReference>
<evidence type="ECO:0000256" key="1">
    <source>
        <dbReference type="ARBA" id="ARBA00004123"/>
    </source>
</evidence>
<feature type="region of interest" description="Disordered" evidence="12">
    <location>
        <begin position="77"/>
        <end position="114"/>
    </location>
</feature>
<dbReference type="InterPro" id="IPR019035">
    <property type="entry name" value="Mediator_Med12"/>
</dbReference>
<evidence type="ECO:0000256" key="4">
    <source>
        <dbReference type="ARBA" id="ARBA00019622"/>
    </source>
</evidence>
<gene>
    <name evidence="14" type="ORF">AOCH_002051</name>
</gene>
<keyword evidence="5" id="KW-0678">Repressor</keyword>
<keyword evidence="7" id="KW-0010">Activator</keyword>
<evidence type="ECO:0000256" key="11">
    <source>
        <dbReference type="ARBA" id="ARBA00032010"/>
    </source>
</evidence>
<keyword evidence="6" id="KW-0805">Transcription regulation</keyword>
<evidence type="ECO:0000313" key="14">
    <source>
        <dbReference type="EMBL" id="KKK13193.1"/>
    </source>
</evidence>
<feature type="compositionally biased region" description="Low complexity" evidence="12">
    <location>
        <begin position="1500"/>
        <end position="1520"/>
    </location>
</feature>
<evidence type="ECO:0000256" key="10">
    <source>
        <dbReference type="ARBA" id="ARBA00025661"/>
    </source>
</evidence>
<comment type="similarity">
    <text evidence="2">Belongs to the Mediator complex subunit 12 family.</text>
</comment>
<comment type="subunit">
    <text evidence="3">Component of the SRB8-11 complex, which itself associates with the Mediator complex.</text>
</comment>
<dbReference type="InterPro" id="IPR057344">
    <property type="entry name" value="ARM_SRB8"/>
</dbReference>
<keyword evidence="9" id="KW-0539">Nucleus</keyword>
<evidence type="ECO:0000256" key="7">
    <source>
        <dbReference type="ARBA" id="ARBA00023159"/>
    </source>
</evidence>
<dbReference type="Proteomes" id="UP000034947">
    <property type="component" value="Unassembled WGS sequence"/>
</dbReference>
<evidence type="ECO:0000256" key="8">
    <source>
        <dbReference type="ARBA" id="ARBA00023163"/>
    </source>
</evidence>
<protein>
    <recommendedName>
        <fullName evidence="4">Mediator of RNA polymerase II transcription subunit 12</fullName>
    </recommendedName>
    <alternativeName>
        <fullName evidence="11">Mediator complex subunit 12</fullName>
    </alternativeName>
</protein>
<evidence type="ECO:0000256" key="12">
    <source>
        <dbReference type="SAM" id="MobiDB-lite"/>
    </source>
</evidence>
<reference evidence="14 15" key="1">
    <citation type="submission" date="2015-02" db="EMBL/GenBank/DDBJ databases">
        <title>Draft Genome Sequences of Two Closely-Related Aflatoxigenic Aspergillus Species Obtained from the Cote d'Ivoire.</title>
        <authorList>
            <person name="Moore G.G."/>
            <person name="Beltz S.B."/>
            <person name="Mack B.M."/>
        </authorList>
    </citation>
    <scope>NUCLEOTIDE SEQUENCE [LARGE SCALE GENOMIC DNA]</scope>
    <source>
        <strain evidence="14 15">SRRC1432</strain>
    </source>
</reference>
<feature type="region of interest" description="Disordered" evidence="12">
    <location>
        <begin position="1492"/>
        <end position="1525"/>
    </location>
</feature>
<proteinExistence type="inferred from homology"/>
<keyword evidence="8" id="KW-0804">Transcription</keyword>